<keyword evidence="8" id="KW-0812">Transmembrane</keyword>
<gene>
    <name evidence="10" type="ORF">HU200_030643</name>
</gene>
<evidence type="ECO:0000256" key="5">
    <source>
        <dbReference type="ARBA" id="ARBA00023163"/>
    </source>
</evidence>
<dbReference type="EMBL" id="JACEFO010001767">
    <property type="protein sequence ID" value="KAF8706379.1"/>
    <property type="molecule type" value="Genomic_DNA"/>
</dbReference>
<evidence type="ECO:0000313" key="11">
    <source>
        <dbReference type="Proteomes" id="UP000636709"/>
    </source>
</evidence>
<dbReference type="GO" id="GO:0003677">
    <property type="term" value="F:DNA binding"/>
    <property type="evidence" value="ECO:0007669"/>
    <property type="project" value="UniProtKB-KW"/>
</dbReference>
<feature type="region of interest" description="Disordered" evidence="7">
    <location>
        <begin position="382"/>
        <end position="416"/>
    </location>
</feature>
<evidence type="ECO:0000256" key="6">
    <source>
        <dbReference type="ARBA" id="ARBA00023242"/>
    </source>
</evidence>
<organism evidence="10 11">
    <name type="scientific">Digitaria exilis</name>
    <dbReference type="NCBI Taxonomy" id="1010633"/>
    <lineage>
        <taxon>Eukaryota</taxon>
        <taxon>Viridiplantae</taxon>
        <taxon>Streptophyta</taxon>
        <taxon>Embryophyta</taxon>
        <taxon>Tracheophyta</taxon>
        <taxon>Spermatophyta</taxon>
        <taxon>Magnoliopsida</taxon>
        <taxon>Liliopsida</taxon>
        <taxon>Poales</taxon>
        <taxon>Poaceae</taxon>
        <taxon>PACMAD clade</taxon>
        <taxon>Panicoideae</taxon>
        <taxon>Panicodae</taxon>
        <taxon>Paniceae</taxon>
        <taxon>Anthephorinae</taxon>
        <taxon>Digitaria</taxon>
    </lineage>
</organism>
<reference evidence="10" key="1">
    <citation type="submission" date="2020-07" db="EMBL/GenBank/DDBJ databases">
        <title>Genome sequence and genetic diversity analysis of an under-domesticated orphan crop, white fonio (Digitaria exilis).</title>
        <authorList>
            <person name="Bennetzen J.L."/>
            <person name="Chen S."/>
            <person name="Ma X."/>
            <person name="Wang X."/>
            <person name="Yssel A.E.J."/>
            <person name="Chaluvadi S.R."/>
            <person name="Johnson M."/>
            <person name="Gangashetty P."/>
            <person name="Hamidou F."/>
            <person name="Sanogo M.D."/>
            <person name="Zwaenepoel A."/>
            <person name="Wallace J."/>
            <person name="Van De Peer Y."/>
            <person name="Van Deynze A."/>
        </authorList>
    </citation>
    <scope>NUCLEOTIDE SEQUENCE</scope>
    <source>
        <tissue evidence="10">Leaves</tissue>
    </source>
</reference>
<feature type="domain" description="HTH myb-type" evidence="9">
    <location>
        <begin position="1"/>
        <end position="28"/>
    </location>
</feature>
<keyword evidence="4" id="KW-0238">DNA-binding</keyword>
<dbReference type="PANTHER" id="PTHR47997">
    <property type="entry name" value="MYB DOMAIN PROTEIN 55"/>
    <property type="match status" value="1"/>
</dbReference>
<accession>A0A835BZT1</accession>
<keyword evidence="2" id="KW-0677">Repeat</keyword>
<feature type="compositionally biased region" description="Basic residues" evidence="7">
    <location>
        <begin position="190"/>
        <end position="200"/>
    </location>
</feature>
<feature type="domain" description="HTH myb-type" evidence="9">
    <location>
        <begin position="251"/>
        <end position="272"/>
    </location>
</feature>
<keyword evidence="8" id="KW-0472">Membrane</keyword>
<evidence type="ECO:0000256" key="7">
    <source>
        <dbReference type="SAM" id="MobiDB-lite"/>
    </source>
</evidence>
<comment type="caution">
    <text evidence="10">The sequence shown here is derived from an EMBL/GenBank/DDBJ whole genome shotgun (WGS) entry which is preliminary data.</text>
</comment>
<evidence type="ECO:0000256" key="4">
    <source>
        <dbReference type="ARBA" id="ARBA00023125"/>
    </source>
</evidence>
<dbReference type="AlphaFoldDB" id="A0A835BZT1"/>
<evidence type="ECO:0000256" key="3">
    <source>
        <dbReference type="ARBA" id="ARBA00023015"/>
    </source>
</evidence>
<evidence type="ECO:0000256" key="2">
    <source>
        <dbReference type="ARBA" id="ARBA00022737"/>
    </source>
</evidence>
<dbReference type="PROSITE" id="PS51294">
    <property type="entry name" value="HTH_MYB"/>
    <property type="match status" value="2"/>
</dbReference>
<name>A0A835BZT1_9POAL</name>
<keyword evidence="3" id="KW-0805">Transcription regulation</keyword>
<proteinExistence type="predicted"/>
<dbReference type="Proteomes" id="UP000636709">
    <property type="component" value="Unassembled WGS sequence"/>
</dbReference>
<evidence type="ECO:0000313" key="10">
    <source>
        <dbReference type="EMBL" id="KAF8706379.1"/>
    </source>
</evidence>
<dbReference type="OrthoDB" id="2143914at2759"/>
<keyword evidence="8" id="KW-1133">Transmembrane helix</keyword>
<feature type="region of interest" description="Disordered" evidence="7">
    <location>
        <begin position="168"/>
        <end position="236"/>
    </location>
</feature>
<keyword evidence="6" id="KW-0539">Nucleus</keyword>
<dbReference type="GO" id="GO:0005634">
    <property type="term" value="C:nucleus"/>
    <property type="evidence" value="ECO:0007669"/>
    <property type="project" value="UniProtKB-SubCell"/>
</dbReference>
<feature type="transmembrane region" description="Helical" evidence="8">
    <location>
        <begin position="50"/>
        <end position="74"/>
    </location>
</feature>
<dbReference type="Gene3D" id="1.10.10.60">
    <property type="entry name" value="Homeodomain-like"/>
    <property type="match status" value="1"/>
</dbReference>
<keyword evidence="5" id="KW-0804">Transcription</keyword>
<sequence>MRKGLWSPDEDERLYGHITNYGVGTWSSPNPVFFRGPVLFPTQLARSPDLLLFLFSLADMWAPPVGALFFLAPWSKRTRRRVRSPAVFASAFPSRKPSRLSTQRRAFPRHLELHSRAQTLALAADSIRVLGAAFVRVEVRKPPSPLSLFLSLSRAAIARRELPPFLPSQSRRALEPPSPSFADSGEVPARRRRVQPRSGRRLAPLIQSRPILIQRPRSIPTRAKPSQNGPFEGDQDQVYEEEPPQYFEQGKMPGRTDNEIKNYWNSRIKKKLRRMGTGHYQSKSTEMPEGQLLLAFFLPPPPAGTPSRLPPYHSGRGRVAPSLCAAFFPLSLSSSCCLDLRTIELNQALQQHRGGPTRSASIHHRGAGPSAFMVATIGVGQWEEEDKQDGGARGREDDAKGPRGADGDSHAVGIYA</sequence>
<comment type="subcellular location">
    <subcellularLocation>
        <location evidence="1">Nucleus</location>
    </subcellularLocation>
</comment>
<dbReference type="InterPro" id="IPR017930">
    <property type="entry name" value="Myb_dom"/>
</dbReference>
<protein>
    <recommendedName>
        <fullName evidence="9">HTH myb-type domain-containing protein</fullName>
    </recommendedName>
</protein>
<keyword evidence="11" id="KW-1185">Reference proteome</keyword>
<evidence type="ECO:0000256" key="1">
    <source>
        <dbReference type="ARBA" id="ARBA00004123"/>
    </source>
</evidence>
<evidence type="ECO:0000259" key="9">
    <source>
        <dbReference type="PROSITE" id="PS51294"/>
    </source>
</evidence>
<evidence type="ECO:0000256" key="8">
    <source>
        <dbReference type="SAM" id="Phobius"/>
    </source>
</evidence>
<feature type="compositionally biased region" description="Basic and acidic residues" evidence="7">
    <location>
        <begin position="388"/>
        <end position="409"/>
    </location>
</feature>
<dbReference type="InterPro" id="IPR051953">
    <property type="entry name" value="Plant_SW-associated_TFs"/>
</dbReference>